<accession>A0A7W7MGM5</accession>
<dbReference type="EMBL" id="JACHNC010000001">
    <property type="protein sequence ID" value="MBB4749115.1"/>
    <property type="molecule type" value="Genomic_DNA"/>
</dbReference>
<organism evidence="1 2">
    <name type="scientific">Actinoplanes lobatus</name>
    <dbReference type="NCBI Taxonomy" id="113568"/>
    <lineage>
        <taxon>Bacteria</taxon>
        <taxon>Bacillati</taxon>
        <taxon>Actinomycetota</taxon>
        <taxon>Actinomycetes</taxon>
        <taxon>Micromonosporales</taxon>
        <taxon>Micromonosporaceae</taxon>
        <taxon>Actinoplanes</taxon>
    </lineage>
</organism>
<evidence type="ECO:0000313" key="1">
    <source>
        <dbReference type="EMBL" id="MBB4749115.1"/>
    </source>
</evidence>
<protein>
    <submittedName>
        <fullName evidence="1">Uncharacterized protein</fullName>
    </submittedName>
</protein>
<sequence length="49" mass="6006">MTTYTLRHGPQRHILRPWRLDCRCRFEVYPCPPVRLGVVQPAVRTRWTW</sequence>
<name>A0A7W7MGM5_9ACTN</name>
<proteinExistence type="predicted"/>
<dbReference type="RefSeq" id="WP_188121486.1">
    <property type="nucleotide sequence ID" value="NZ_BOMP01000098.1"/>
</dbReference>
<reference evidence="1 2" key="1">
    <citation type="submission" date="2020-08" db="EMBL/GenBank/DDBJ databases">
        <title>Sequencing the genomes of 1000 actinobacteria strains.</title>
        <authorList>
            <person name="Klenk H.-P."/>
        </authorList>
    </citation>
    <scope>NUCLEOTIDE SEQUENCE [LARGE SCALE GENOMIC DNA]</scope>
    <source>
        <strain evidence="1 2">DSM 43150</strain>
    </source>
</reference>
<comment type="caution">
    <text evidence="1">The sequence shown here is derived from an EMBL/GenBank/DDBJ whole genome shotgun (WGS) entry which is preliminary data.</text>
</comment>
<gene>
    <name evidence="1" type="ORF">BJ964_003276</name>
</gene>
<evidence type="ECO:0000313" key="2">
    <source>
        <dbReference type="Proteomes" id="UP000590511"/>
    </source>
</evidence>
<dbReference type="Proteomes" id="UP000590511">
    <property type="component" value="Unassembled WGS sequence"/>
</dbReference>
<dbReference type="AlphaFoldDB" id="A0A7W7MGM5"/>